<dbReference type="EMBL" id="CAXAMM010005636">
    <property type="protein sequence ID" value="CAK9008040.1"/>
    <property type="molecule type" value="Genomic_DNA"/>
</dbReference>
<feature type="non-terminal residue" evidence="2">
    <location>
        <position position="1"/>
    </location>
</feature>
<feature type="compositionally biased region" description="Basic residues" evidence="1">
    <location>
        <begin position="476"/>
        <end position="487"/>
    </location>
</feature>
<feature type="compositionally biased region" description="Basic and acidic residues" evidence="1">
    <location>
        <begin position="270"/>
        <end position="281"/>
    </location>
</feature>
<feature type="compositionally biased region" description="Acidic residues" evidence="1">
    <location>
        <begin position="497"/>
        <end position="513"/>
    </location>
</feature>
<evidence type="ECO:0000313" key="3">
    <source>
        <dbReference type="Proteomes" id="UP001642464"/>
    </source>
</evidence>
<evidence type="ECO:0000313" key="2">
    <source>
        <dbReference type="EMBL" id="CAK9008040.1"/>
    </source>
</evidence>
<feature type="compositionally biased region" description="Basic and acidic residues" evidence="1">
    <location>
        <begin position="292"/>
        <end position="305"/>
    </location>
</feature>
<reference evidence="2 3" key="1">
    <citation type="submission" date="2024-02" db="EMBL/GenBank/DDBJ databases">
        <authorList>
            <person name="Chen Y."/>
            <person name="Shah S."/>
            <person name="Dougan E. K."/>
            <person name="Thang M."/>
            <person name="Chan C."/>
        </authorList>
    </citation>
    <scope>NUCLEOTIDE SEQUENCE [LARGE SCALE GENOMIC DNA]</scope>
</reference>
<feature type="region of interest" description="Disordered" evidence="1">
    <location>
        <begin position="260"/>
        <end position="312"/>
    </location>
</feature>
<proteinExistence type="predicted"/>
<gene>
    <name evidence="2" type="ORF">SCF082_LOCUS9690</name>
</gene>
<protein>
    <submittedName>
        <fullName evidence="2">Uncharacterized protein</fullName>
    </submittedName>
</protein>
<dbReference type="Proteomes" id="UP001642464">
    <property type="component" value="Unassembled WGS sequence"/>
</dbReference>
<keyword evidence="3" id="KW-1185">Reference proteome</keyword>
<feature type="region of interest" description="Disordered" evidence="1">
    <location>
        <begin position="469"/>
        <end position="513"/>
    </location>
</feature>
<comment type="caution">
    <text evidence="2">The sequence shown here is derived from an EMBL/GenBank/DDBJ whole genome shotgun (WGS) entry which is preliminary data.</text>
</comment>
<organism evidence="2 3">
    <name type="scientific">Durusdinium trenchii</name>
    <dbReference type="NCBI Taxonomy" id="1381693"/>
    <lineage>
        <taxon>Eukaryota</taxon>
        <taxon>Sar</taxon>
        <taxon>Alveolata</taxon>
        <taxon>Dinophyceae</taxon>
        <taxon>Suessiales</taxon>
        <taxon>Symbiodiniaceae</taxon>
        <taxon>Durusdinium</taxon>
    </lineage>
</organism>
<name>A0ABP0J112_9DINO</name>
<sequence length="513" mass="55950">DGFQKALGKAVPLKWSSPVAPVFQGRGSNAYVEYLLFGWGASAPAELVESVGRFRVLSVDMSFPGTDLRLVSCEHCPDSSFGISGFSGAGNSNVESMKSCLQKCPCARFLEQRLTEVRVVQKTKRARTEEPAPKAASSTLFAKLKGGNAGREPGETYFSSEDEEDMAAKKSQGASFKRRAYACGMSEDFWKAVLEALRPPAVVCMVLTHSVPSLGDGGSSLAGKDRTLALRASALHSAGHVLVLALKWFQARQRTRVSQAMRAVAADPETPEKKTEPKPEKNPSQLRALQPHKSEPDQEVERDTSASESQRFLELSLEAAPAEAAKEDSDGEDKATGCRCLERENLSRRNLAQMKRTDTVIKTSLNRAAGLGLLAVRQLKAGFELPCKGPWFPTYQEAVDFCIVNNKTHFTDRLICLHMPISKTPNCKLVGHAGYGLGTHTVAVQVTKQIAKNGELLLCYPQSHPVPTIEPLPVRERKRRSKAKSSPKKAGDRPGDEEQEDDDELNGEALDVD</sequence>
<accession>A0ABP0J112</accession>
<evidence type="ECO:0000256" key="1">
    <source>
        <dbReference type="SAM" id="MobiDB-lite"/>
    </source>
</evidence>